<comment type="caution">
    <text evidence="1">The sequence shown here is derived from an EMBL/GenBank/DDBJ whole genome shotgun (WGS) entry which is preliminary data.</text>
</comment>
<evidence type="ECO:0000313" key="1">
    <source>
        <dbReference type="EMBL" id="TDS17632.1"/>
    </source>
</evidence>
<organism evidence="1 2">
    <name type="scientific">Sphingobacterium paludis</name>
    <dbReference type="NCBI Taxonomy" id="1476465"/>
    <lineage>
        <taxon>Bacteria</taxon>
        <taxon>Pseudomonadati</taxon>
        <taxon>Bacteroidota</taxon>
        <taxon>Sphingobacteriia</taxon>
        <taxon>Sphingobacteriales</taxon>
        <taxon>Sphingobacteriaceae</taxon>
        <taxon>Sphingobacterium</taxon>
    </lineage>
</organism>
<sequence>MALFFTLQASEDDITQVFGVSSITNLDEEEDLDEKRFTRIKLSGELYFDVKGSVREVAALLNKPQSIIYLEPEDTHFDYARSK</sequence>
<reference evidence="1 2" key="1">
    <citation type="submission" date="2019-03" db="EMBL/GenBank/DDBJ databases">
        <title>Genomic Encyclopedia of Type Strains, Phase III (KMG-III): the genomes of soil and plant-associated and newly described type strains.</title>
        <authorList>
            <person name="Whitman W."/>
        </authorList>
    </citation>
    <scope>NUCLEOTIDE SEQUENCE [LARGE SCALE GENOMIC DNA]</scope>
    <source>
        <strain evidence="1 2">CGMCC 1.12801</strain>
    </source>
</reference>
<keyword evidence="2" id="KW-1185">Reference proteome</keyword>
<dbReference type="EMBL" id="SNZV01000001">
    <property type="protein sequence ID" value="TDS17632.1"/>
    <property type="molecule type" value="Genomic_DNA"/>
</dbReference>
<evidence type="ECO:0000313" key="2">
    <source>
        <dbReference type="Proteomes" id="UP000294752"/>
    </source>
</evidence>
<dbReference type="Proteomes" id="UP000294752">
    <property type="component" value="Unassembled WGS sequence"/>
</dbReference>
<proteinExistence type="predicted"/>
<gene>
    <name evidence="1" type="ORF">B0I21_101503</name>
</gene>
<dbReference type="AlphaFoldDB" id="A0A4R7DB14"/>
<name>A0A4R7DB14_9SPHI</name>
<dbReference type="OrthoDB" id="9842436at2"/>
<accession>A0A4R7DB14</accession>
<protein>
    <submittedName>
        <fullName evidence="1">Uncharacterized protein</fullName>
    </submittedName>
</protein>
<dbReference type="RefSeq" id="WP_133638726.1">
    <property type="nucleotide sequence ID" value="NZ_SNZV01000001.1"/>
</dbReference>